<dbReference type="AlphaFoldDB" id="A0A0R1YVZ5"/>
<sequence>MILKNKSDYKYYAEKLRSHPEFSPLSDKYINQLIDEMTIKTYHRGQILFDQGDTRDRFYYLIEGVAKSFHWDKNGEEQLYLYIRPQKAFPYIGLFEADRYAYTVETMTEVKIAEFPMPVYEQILRENPELMENAVKEMSKIIDTSETQLQRMVTTSAKCRVWNAILFIGQQIGDLQADETILVPYPITLVELSKVSGTTRETTSQMVQQLIAENKIQYNRKYFKILEVDDESF</sequence>
<dbReference type="PANTHER" id="PTHR24567">
    <property type="entry name" value="CRP FAMILY TRANSCRIPTIONAL REGULATORY PROTEIN"/>
    <property type="match status" value="1"/>
</dbReference>
<dbReference type="SUPFAM" id="SSF51206">
    <property type="entry name" value="cAMP-binding domain-like"/>
    <property type="match status" value="1"/>
</dbReference>
<dbReference type="InterPro" id="IPR012318">
    <property type="entry name" value="HTH_CRP"/>
</dbReference>
<dbReference type="SMART" id="SM00100">
    <property type="entry name" value="cNMP"/>
    <property type="match status" value="1"/>
</dbReference>
<accession>A0A0R1YVZ5</accession>
<evidence type="ECO:0000313" key="7">
    <source>
        <dbReference type="Proteomes" id="UP000051957"/>
    </source>
</evidence>
<protein>
    <submittedName>
        <fullName evidence="6">Crp Fnr family transcriptional regulator</fullName>
    </submittedName>
</protein>
<evidence type="ECO:0000313" key="6">
    <source>
        <dbReference type="EMBL" id="KRM46798.1"/>
    </source>
</evidence>
<dbReference type="Pfam" id="PF00027">
    <property type="entry name" value="cNMP_binding"/>
    <property type="match status" value="1"/>
</dbReference>
<organism evidence="6 7">
    <name type="scientific">Lentilactobacillus parabuchneri DSM 5707 = NBRC 107865</name>
    <dbReference type="NCBI Taxonomy" id="1423784"/>
    <lineage>
        <taxon>Bacteria</taxon>
        <taxon>Bacillati</taxon>
        <taxon>Bacillota</taxon>
        <taxon>Bacilli</taxon>
        <taxon>Lactobacillales</taxon>
        <taxon>Lactobacillaceae</taxon>
        <taxon>Lentilactobacillus</taxon>
    </lineage>
</organism>
<dbReference type="Proteomes" id="UP000051957">
    <property type="component" value="Unassembled WGS sequence"/>
</dbReference>
<proteinExistence type="predicted"/>
<name>A0A0R1YVZ5_9LACO</name>
<dbReference type="SMART" id="SM00419">
    <property type="entry name" value="HTH_CRP"/>
    <property type="match status" value="1"/>
</dbReference>
<evidence type="ECO:0000256" key="3">
    <source>
        <dbReference type="ARBA" id="ARBA00023163"/>
    </source>
</evidence>
<dbReference type="EMBL" id="AZGK01000004">
    <property type="protein sequence ID" value="KRM46798.1"/>
    <property type="molecule type" value="Genomic_DNA"/>
</dbReference>
<dbReference type="Gene3D" id="2.60.120.10">
    <property type="entry name" value="Jelly Rolls"/>
    <property type="match status" value="1"/>
</dbReference>
<dbReference type="PANTHER" id="PTHR24567:SF74">
    <property type="entry name" value="HTH-TYPE TRANSCRIPTIONAL REGULATOR ARCR"/>
    <property type="match status" value="1"/>
</dbReference>
<dbReference type="GeneID" id="69802313"/>
<dbReference type="PROSITE" id="PS51063">
    <property type="entry name" value="HTH_CRP_2"/>
    <property type="match status" value="1"/>
</dbReference>
<dbReference type="InterPro" id="IPR050397">
    <property type="entry name" value="Env_Response_Regulators"/>
</dbReference>
<dbReference type="InterPro" id="IPR014710">
    <property type="entry name" value="RmlC-like_jellyroll"/>
</dbReference>
<dbReference type="CDD" id="cd00038">
    <property type="entry name" value="CAP_ED"/>
    <property type="match status" value="1"/>
</dbReference>
<evidence type="ECO:0000259" key="4">
    <source>
        <dbReference type="PROSITE" id="PS50042"/>
    </source>
</evidence>
<dbReference type="GO" id="GO:0003677">
    <property type="term" value="F:DNA binding"/>
    <property type="evidence" value="ECO:0007669"/>
    <property type="project" value="UniProtKB-KW"/>
</dbReference>
<dbReference type="RefSeq" id="WP_057909999.1">
    <property type="nucleotide sequence ID" value="NZ_AZGK01000004.1"/>
</dbReference>
<dbReference type="InterPro" id="IPR000595">
    <property type="entry name" value="cNMP-bd_dom"/>
</dbReference>
<dbReference type="GO" id="GO:0005829">
    <property type="term" value="C:cytosol"/>
    <property type="evidence" value="ECO:0007669"/>
    <property type="project" value="TreeGrafter"/>
</dbReference>
<dbReference type="InterPro" id="IPR036390">
    <property type="entry name" value="WH_DNA-bd_sf"/>
</dbReference>
<feature type="domain" description="Cyclic nucleotide-binding" evidence="4">
    <location>
        <begin position="21"/>
        <end position="141"/>
    </location>
</feature>
<feature type="domain" description="HTH crp-type" evidence="5">
    <location>
        <begin position="155"/>
        <end position="229"/>
    </location>
</feature>
<comment type="caution">
    <text evidence="6">The sequence shown here is derived from an EMBL/GenBank/DDBJ whole genome shotgun (WGS) entry which is preliminary data.</text>
</comment>
<dbReference type="Gene3D" id="1.10.10.10">
    <property type="entry name" value="Winged helix-like DNA-binding domain superfamily/Winged helix DNA-binding domain"/>
    <property type="match status" value="1"/>
</dbReference>
<evidence type="ECO:0000256" key="1">
    <source>
        <dbReference type="ARBA" id="ARBA00023015"/>
    </source>
</evidence>
<evidence type="ECO:0000259" key="5">
    <source>
        <dbReference type="PROSITE" id="PS51063"/>
    </source>
</evidence>
<reference evidence="6 7" key="1">
    <citation type="journal article" date="2015" name="Genome Announc.">
        <title>Expanding the biotechnology potential of lactobacilli through comparative genomics of 213 strains and associated genera.</title>
        <authorList>
            <person name="Sun Z."/>
            <person name="Harris H.M."/>
            <person name="McCann A."/>
            <person name="Guo C."/>
            <person name="Argimon S."/>
            <person name="Zhang W."/>
            <person name="Yang X."/>
            <person name="Jeffery I.B."/>
            <person name="Cooney J.C."/>
            <person name="Kagawa T.F."/>
            <person name="Liu W."/>
            <person name="Song Y."/>
            <person name="Salvetti E."/>
            <person name="Wrobel A."/>
            <person name="Rasinkangas P."/>
            <person name="Parkhill J."/>
            <person name="Rea M.C."/>
            <person name="O'Sullivan O."/>
            <person name="Ritari J."/>
            <person name="Douillard F.P."/>
            <person name="Paul Ross R."/>
            <person name="Yang R."/>
            <person name="Briner A.E."/>
            <person name="Felis G.E."/>
            <person name="de Vos W.M."/>
            <person name="Barrangou R."/>
            <person name="Klaenhammer T.R."/>
            <person name="Caufield P.W."/>
            <person name="Cui Y."/>
            <person name="Zhang H."/>
            <person name="O'Toole P.W."/>
        </authorList>
    </citation>
    <scope>NUCLEOTIDE SEQUENCE [LARGE SCALE GENOMIC DNA]</scope>
    <source>
        <strain evidence="6 7">DSM 5707</strain>
    </source>
</reference>
<dbReference type="PROSITE" id="PS50042">
    <property type="entry name" value="CNMP_BINDING_3"/>
    <property type="match status" value="1"/>
</dbReference>
<evidence type="ECO:0000256" key="2">
    <source>
        <dbReference type="ARBA" id="ARBA00023125"/>
    </source>
</evidence>
<dbReference type="InterPro" id="IPR036388">
    <property type="entry name" value="WH-like_DNA-bd_sf"/>
</dbReference>
<dbReference type="GO" id="GO:0003700">
    <property type="term" value="F:DNA-binding transcription factor activity"/>
    <property type="evidence" value="ECO:0007669"/>
    <property type="project" value="TreeGrafter"/>
</dbReference>
<dbReference type="InterPro" id="IPR018490">
    <property type="entry name" value="cNMP-bd_dom_sf"/>
</dbReference>
<keyword evidence="3" id="KW-0804">Transcription</keyword>
<dbReference type="PATRIC" id="fig|1423784.4.peg.1744"/>
<dbReference type="SUPFAM" id="SSF46785">
    <property type="entry name" value="Winged helix' DNA-binding domain"/>
    <property type="match status" value="1"/>
</dbReference>
<keyword evidence="1" id="KW-0805">Transcription regulation</keyword>
<gene>
    <name evidence="6" type="ORF">FC51_GL001709</name>
</gene>
<keyword evidence="2" id="KW-0238">DNA-binding</keyword>